<dbReference type="InterPro" id="IPR007837">
    <property type="entry name" value="DinB"/>
</dbReference>
<protein>
    <submittedName>
        <fullName evidence="4">Damage-inducible protein DinB</fullName>
    </submittedName>
</protein>
<dbReference type="AlphaFoldDB" id="A0A1V2H113"/>
<feature type="binding site" evidence="3">
    <location>
        <position position="141"/>
    </location>
    <ligand>
        <name>a divalent metal cation</name>
        <dbReference type="ChEBI" id="CHEBI:60240"/>
    </ligand>
</feature>
<evidence type="ECO:0000256" key="3">
    <source>
        <dbReference type="PIRSR" id="PIRSR607837-1"/>
    </source>
</evidence>
<dbReference type="OrthoDB" id="9807509at2"/>
<name>A0A1V2H113_9PROT</name>
<comment type="similarity">
    <text evidence="1">Belongs to the DinB family.</text>
</comment>
<comment type="caution">
    <text evidence="4">The sequence shown here is derived from an EMBL/GenBank/DDBJ whole genome shotgun (WGS) entry which is preliminary data.</text>
</comment>
<dbReference type="PANTHER" id="PTHR37302:SF1">
    <property type="entry name" value="PROTEIN DINB"/>
    <property type="match status" value="1"/>
</dbReference>
<dbReference type="Gene3D" id="1.20.120.450">
    <property type="entry name" value="dinb family like domain"/>
    <property type="match status" value="1"/>
</dbReference>
<dbReference type="PANTHER" id="PTHR37302">
    <property type="entry name" value="SLR1116 PROTEIN"/>
    <property type="match status" value="1"/>
</dbReference>
<dbReference type="InterPro" id="IPR034660">
    <property type="entry name" value="DinB/YfiT-like"/>
</dbReference>
<keyword evidence="5" id="KW-1185">Reference proteome</keyword>
<accession>A0A1V2H113</accession>
<organism evidence="4 5">
    <name type="scientific">Teichococcus deserti</name>
    <dbReference type="NCBI Taxonomy" id="1817963"/>
    <lineage>
        <taxon>Bacteria</taxon>
        <taxon>Pseudomonadati</taxon>
        <taxon>Pseudomonadota</taxon>
        <taxon>Alphaproteobacteria</taxon>
        <taxon>Acetobacterales</taxon>
        <taxon>Roseomonadaceae</taxon>
        <taxon>Roseomonas</taxon>
    </lineage>
</organism>
<dbReference type="Pfam" id="PF05163">
    <property type="entry name" value="DinB"/>
    <property type="match status" value="1"/>
</dbReference>
<gene>
    <name evidence="4" type="ORF">BKE38_15765</name>
</gene>
<dbReference type="EMBL" id="MLCO01000157">
    <property type="protein sequence ID" value="ONG51657.1"/>
    <property type="molecule type" value="Genomic_DNA"/>
</dbReference>
<feature type="binding site" evidence="3">
    <location>
        <position position="50"/>
    </location>
    <ligand>
        <name>a divalent metal cation</name>
        <dbReference type="ChEBI" id="CHEBI:60240"/>
    </ligand>
</feature>
<evidence type="ECO:0000256" key="1">
    <source>
        <dbReference type="ARBA" id="ARBA00008635"/>
    </source>
</evidence>
<dbReference type="GO" id="GO:0046872">
    <property type="term" value="F:metal ion binding"/>
    <property type="evidence" value="ECO:0007669"/>
    <property type="project" value="UniProtKB-KW"/>
</dbReference>
<evidence type="ECO:0000256" key="2">
    <source>
        <dbReference type="ARBA" id="ARBA00022723"/>
    </source>
</evidence>
<dbReference type="Proteomes" id="UP000188879">
    <property type="component" value="Unassembled WGS sequence"/>
</dbReference>
<proteinExistence type="inferred from homology"/>
<reference evidence="4 5" key="1">
    <citation type="submission" date="2016-10" db="EMBL/GenBank/DDBJ databases">
        <title>Draft Genome sequence of Roseomonas sp. strain M3.</title>
        <authorList>
            <person name="Subhash Y."/>
            <person name="Lee S."/>
        </authorList>
    </citation>
    <scope>NUCLEOTIDE SEQUENCE [LARGE SCALE GENOMIC DNA]</scope>
    <source>
        <strain evidence="4 5">M3</strain>
    </source>
</reference>
<evidence type="ECO:0000313" key="5">
    <source>
        <dbReference type="Proteomes" id="UP000188879"/>
    </source>
</evidence>
<sequence length="166" mass="18104">MTTPAFCRMMAAYNSEMNRRFYAAAAGLSEAQRREDRGAFFGSLQGTLCHLAWADTIWLHRFTGSPPPPVGIAQSPSMIEDFAALRAERERLDAVIESWAAGLTPEVLEGDLAYFSGAMGREIRRPMALLAAHLFNHQTHHRGQAHALLTGFGAATGDTDLPAIFG</sequence>
<evidence type="ECO:0000313" key="4">
    <source>
        <dbReference type="EMBL" id="ONG51657.1"/>
    </source>
</evidence>
<keyword evidence="2 3" id="KW-0479">Metal-binding</keyword>
<dbReference type="SUPFAM" id="SSF109854">
    <property type="entry name" value="DinB/YfiT-like putative metalloenzymes"/>
    <property type="match status" value="1"/>
</dbReference>
<feature type="binding site" evidence="3">
    <location>
        <position position="137"/>
    </location>
    <ligand>
        <name>a divalent metal cation</name>
        <dbReference type="ChEBI" id="CHEBI:60240"/>
    </ligand>
</feature>